<dbReference type="STRING" id="1675527.AIOL_003858"/>
<name>A0A0J9E823_9RHOB</name>
<keyword evidence="2" id="KW-1185">Reference proteome</keyword>
<evidence type="ECO:0000313" key="1">
    <source>
        <dbReference type="EMBL" id="KMW58877.1"/>
    </source>
</evidence>
<dbReference type="PATRIC" id="fig|1675527.3.peg.4046"/>
<dbReference type="Gene3D" id="3.40.50.300">
    <property type="entry name" value="P-loop containing nucleotide triphosphate hydrolases"/>
    <property type="match status" value="1"/>
</dbReference>
<dbReference type="EMBL" id="LFTY01000002">
    <property type="protein sequence ID" value="KMW58877.1"/>
    <property type="molecule type" value="Genomic_DNA"/>
</dbReference>
<protein>
    <submittedName>
        <fullName evidence="1">DNA topology modulation protein</fullName>
    </submittedName>
</protein>
<accession>A0A0J9E823</accession>
<evidence type="ECO:0000313" key="2">
    <source>
        <dbReference type="Proteomes" id="UP000037178"/>
    </source>
</evidence>
<dbReference type="PANTHER" id="PTHR37816:SF3">
    <property type="entry name" value="MODULATES DNA TOPOLOGY"/>
    <property type="match status" value="1"/>
</dbReference>
<dbReference type="SUPFAM" id="SSF52540">
    <property type="entry name" value="P-loop containing nucleoside triphosphate hydrolases"/>
    <property type="match status" value="1"/>
</dbReference>
<dbReference type="InterPro" id="IPR052922">
    <property type="entry name" value="Cytidylate_Kinase-2"/>
</dbReference>
<organism evidence="1 2">
    <name type="scientific">Candidatus Rhodobacter oscarellae</name>
    <dbReference type="NCBI Taxonomy" id="1675527"/>
    <lineage>
        <taxon>Bacteria</taxon>
        <taxon>Pseudomonadati</taxon>
        <taxon>Pseudomonadota</taxon>
        <taxon>Alphaproteobacteria</taxon>
        <taxon>Rhodobacterales</taxon>
        <taxon>Rhodobacter group</taxon>
        <taxon>Rhodobacter</taxon>
    </lineage>
</organism>
<reference evidence="1 2" key="1">
    <citation type="submission" date="2015-06" db="EMBL/GenBank/DDBJ databases">
        <title>Draft genome sequence of an Alphaproteobacteria species associated to the Mediterranean sponge Oscarella lobularis.</title>
        <authorList>
            <person name="Jourda C."/>
            <person name="Santini S."/>
            <person name="Claverie J.-M."/>
        </authorList>
    </citation>
    <scope>NUCLEOTIDE SEQUENCE [LARGE SCALE GENOMIC DNA]</scope>
    <source>
        <strain evidence="1">IGS</strain>
    </source>
</reference>
<dbReference type="PANTHER" id="PTHR37816">
    <property type="entry name" value="YALI0E33011P"/>
    <property type="match status" value="1"/>
</dbReference>
<comment type="caution">
    <text evidence="1">The sequence shown here is derived from an EMBL/GenBank/DDBJ whole genome shotgun (WGS) entry which is preliminary data.</text>
</comment>
<sequence>MKRVMIIGQPGSGKSTLARALGEITGLPVVHVDLIHWMPGWEERPKPEKIEMALAEEAKPEWIFEGGLSATWDNRLARADTLIVLDMPFLLRVWRVFKRTIRDYGRSRADLPEDCPEQFDPEFWAWIWNTRNTARARIRAMATAALETKDVYHLRSPADVRGFLHELETVYA</sequence>
<gene>
    <name evidence="1" type="ORF">AIOL_003858</name>
</gene>
<dbReference type="AlphaFoldDB" id="A0A0J9E823"/>
<dbReference type="InterPro" id="IPR027417">
    <property type="entry name" value="P-loop_NTPase"/>
</dbReference>
<proteinExistence type="predicted"/>
<dbReference type="RefSeq" id="WP_049644432.1">
    <property type="nucleotide sequence ID" value="NZ_LFTY01000002.1"/>
</dbReference>
<dbReference type="OrthoDB" id="7210594at2"/>
<dbReference type="Proteomes" id="UP000037178">
    <property type="component" value="Unassembled WGS sequence"/>
</dbReference>